<gene>
    <name evidence="10" type="ORF">TAT_000022300</name>
    <name evidence="11" type="ORF">TAV_000022200</name>
</gene>
<evidence type="ECO:0000256" key="7">
    <source>
        <dbReference type="ARBA" id="ARBA00044345"/>
    </source>
</evidence>
<dbReference type="PROSITE" id="PS51363">
    <property type="entry name" value="W2"/>
    <property type="match status" value="1"/>
</dbReference>
<feature type="domain" description="W2" evidence="9">
    <location>
        <begin position="500"/>
        <end position="657"/>
    </location>
</feature>
<evidence type="ECO:0000256" key="1">
    <source>
        <dbReference type="ARBA" id="ARBA00004514"/>
    </source>
</evidence>
<evidence type="ECO:0000259" key="9">
    <source>
        <dbReference type="PROSITE" id="PS51363"/>
    </source>
</evidence>
<dbReference type="GO" id="GO:0005851">
    <property type="term" value="C:eukaryotic translation initiation factor 2B complex"/>
    <property type="evidence" value="ECO:0007669"/>
    <property type="project" value="TreeGrafter"/>
</dbReference>
<dbReference type="EMBL" id="UIVT01000001">
    <property type="protein sequence ID" value="SVP88359.1"/>
    <property type="molecule type" value="Genomic_DNA"/>
</dbReference>
<dbReference type="InterPro" id="IPR003307">
    <property type="entry name" value="W2_domain"/>
</dbReference>
<accession>A0A3B0MLE7</accession>
<dbReference type="CDD" id="cd03356">
    <property type="entry name" value="LbH_G1P_AT_C_like"/>
    <property type="match status" value="1"/>
</dbReference>
<dbReference type="InterPro" id="IPR011004">
    <property type="entry name" value="Trimer_LpxA-like_sf"/>
</dbReference>
<comment type="subcellular location">
    <subcellularLocation>
        <location evidence="1">Cytoplasm</location>
        <location evidence="1">Cytosol</location>
    </subcellularLocation>
</comment>
<dbReference type="SUPFAM" id="SSF51161">
    <property type="entry name" value="Trimeric LpxA-like enzymes"/>
    <property type="match status" value="1"/>
</dbReference>
<comment type="subunit">
    <text evidence="8">Component of the translation initiation factor 2B (eIF2B) complex which is a heterodecamer of two sets of five different subunits: alpha, beta, gamma, delta and epsilon. Subunits alpha, beta and delta comprise a regulatory subcomplex and subunits epsilon and gamma comprise a catalytic subcomplex. Within the complex, the hexameric regulatory complex resides at the center, with the two heterodimeric catalytic subcomplexes bound on opposite sides.</text>
</comment>
<dbReference type="InterPro" id="IPR029044">
    <property type="entry name" value="Nucleotide-diphossugar_trans"/>
</dbReference>
<comment type="similarity">
    <text evidence="2">Belongs to the eIF-2B gamma/epsilon subunits family.</text>
</comment>
<dbReference type="SUPFAM" id="SSF53448">
    <property type="entry name" value="Nucleotide-diphospho-sugar transferases"/>
    <property type="match status" value="1"/>
</dbReference>
<dbReference type="InterPro" id="IPR016024">
    <property type="entry name" value="ARM-type_fold"/>
</dbReference>
<keyword evidence="4 10" id="KW-0396">Initiation factor</keyword>
<evidence type="ECO:0000256" key="2">
    <source>
        <dbReference type="ARBA" id="ARBA00007878"/>
    </source>
</evidence>
<evidence type="ECO:0000256" key="4">
    <source>
        <dbReference type="ARBA" id="ARBA00022540"/>
    </source>
</evidence>
<organism evidence="10">
    <name type="scientific">Theileria annulata</name>
    <dbReference type="NCBI Taxonomy" id="5874"/>
    <lineage>
        <taxon>Eukaryota</taxon>
        <taxon>Sar</taxon>
        <taxon>Alveolata</taxon>
        <taxon>Apicomplexa</taxon>
        <taxon>Aconoidasida</taxon>
        <taxon>Piroplasmida</taxon>
        <taxon>Theileriidae</taxon>
        <taxon>Theileria</taxon>
    </lineage>
</organism>
<keyword evidence="5" id="KW-0648">Protein biosynthesis</keyword>
<dbReference type="AlphaFoldDB" id="A0A3B0MLE7"/>
<dbReference type="PANTHER" id="PTHR45887:SF1">
    <property type="entry name" value="TRANSLATION INITIATION FACTOR EIF-2B SUBUNIT EPSILON"/>
    <property type="match status" value="1"/>
</dbReference>
<dbReference type="VEuPathDB" id="PiroplasmaDB:TA19225"/>
<sequence>MEGIIIHESDNITFEPLTSYADLKDLFIGDSTIFMESLTNLYHSGIKKVYFLVESYKLNKYKGFEKSYNIGKRDSQLVIEVVGVNVTKMEVGPVLREFFTTHTNIQHFILMYSNTLVSVPISDALEFHENLMKTNSKYTMTILYTQHNSKLYNDMENDGVVVMNEKTRELLMISQGNLMSFDQNLFSRTGFNPLSVRYDLLESSVYLCSSLIIESVMEHFDKNRMSQLVNSILTDEIITSEIYCYILQNDAAFPNFPAALKINSPRLYHAIYLQYIQRFLMTKGSSYTSGNSSNVRSKRGMDDMNKGVGPRINESSYFNKENAMASSNMVEKSVLNNVKKSILGENVKIGDNSTIVNSIIFDNVVVHNNCTIIDTIVMDNCVINEGLNLVSGSLIGKNCEINAKLANREKSLFCAKDQTKFYDLTDEFDEVDGNVFLWNLEPFITDSVYKIGDEFFNHISFSIQLDNINDSSTQLTELTDLDDLDELDNLDDDLDSDIRGFEESGINLELEMMIIESLEEPELVENKLLEIRSLRLAHNITETDMKIKVHKFAIKWLIQNTQEDNIIEVIEKSQFEQLLKTFKSKSDNMNNNVEDDLFEEILRLCVENGRDELYFCKLMEGFYHTEVIDFEEFPNWTKTKQFKEPRLISFSKWLEED</sequence>
<dbReference type="Gene3D" id="2.160.10.10">
    <property type="entry name" value="Hexapeptide repeat proteins"/>
    <property type="match status" value="1"/>
</dbReference>
<evidence type="ECO:0000313" key="10">
    <source>
        <dbReference type="EMBL" id="SVP88359.1"/>
    </source>
</evidence>
<evidence type="ECO:0000256" key="8">
    <source>
        <dbReference type="ARBA" id="ARBA00046432"/>
    </source>
</evidence>
<name>A0A3B0MLE7_THEAN</name>
<dbReference type="Gene3D" id="3.90.550.10">
    <property type="entry name" value="Spore Coat Polysaccharide Biosynthesis Protein SpsA, Chain A"/>
    <property type="match status" value="1"/>
</dbReference>
<dbReference type="EMBL" id="UIVS01000001">
    <property type="protein sequence ID" value="SVP89527.1"/>
    <property type="molecule type" value="Genomic_DNA"/>
</dbReference>
<dbReference type="PANTHER" id="PTHR45887">
    <property type="entry name" value="TRANSLATION INITIATION FACTOR EIF-2B SUBUNIT EPSILON"/>
    <property type="match status" value="1"/>
</dbReference>
<dbReference type="Gene3D" id="1.25.40.180">
    <property type="match status" value="1"/>
</dbReference>
<dbReference type="GO" id="GO:0005085">
    <property type="term" value="F:guanyl-nucleotide exchange factor activity"/>
    <property type="evidence" value="ECO:0007669"/>
    <property type="project" value="TreeGrafter"/>
</dbReference>
<protein>
    <recommendedName>
        <fullName evidence="6">Translation initiation factor eIF2B subunit epsilon</fullName>
    </recommendedName>
    <alternativeName>
        <fullName evidence="7">eIF2B GDP-GTP exchange factor subunit epsilon</fullName>
    </alternativeName>
</protein>
<dbReference type="InterPro" id="IPR056764">
    <property type="entry name" value="LbH_EIF2B3/5"/>
</dbReference>
<proteinExistence type="inferred from homology"/>
<dbReference type="InterPro" id="IPR051956">
    <property type="entry name" value="eIF2B_epsilon"/>
</dbReference>
<dbReference type="GO" id="GO:0003743">
    <property type="term" value="F:translation initiation factor activity"/>
    <property type="evidence" value="ECO:0007669"/>
    <property type="project" value="UniProtKB-KW"/>
</dbReference>
<evidence type="ECO:0000256" key="5">
    <source>
        <dbReference type="ARBA" id="ARBA00022917"/>
    </source>
</evidence>
<dbReference type="Pfam" id="PF25084">
    <property type="entry name" value="LbH_EIF2B"/>
    <property type="match status" value="1"/>
</dbReference>
<evidence type="ECO:0000313" key="11">
    <source>
        <dbReference type="EMBL" id="SVP89527.1"/>
    </source>
</evidence>
<evidence type="ECO:0000256" key="6">
    <source>
        <dbReference type="ARBA" id="ARBA00044144"/>
    </source>
</evidence>
<dbReference type="GO" id="GO:0031369">
    <property type="term" value="F:translation initiation factor binding"/>
    <property type="evidence" value="ECO:0007669"/>
    <property type="project" value="TreeGrafter"/>
</dbReference>
<evidence type="ECO:0000256" key="3">
    <source>
        <dbReference type="ARBA" id="ARBA00022490"/>
    </source>
</evidence>
<reference evidence="10" key="1">
    <citation type="submission" date="2018-07" db="EMBL/GenBank/DDBJ databases">
        <authorList>
            <person name="Quirk P.G."/>
            <person name="Krulwich T.A."/>
        </authorList>
    </citation>
    <scope>NUCLEOTIDE SEQUENCE</scope>
    <source>
        <strain evidence="10">Anand</strain>
    </source>
</reference>
<keyword evidence="3" id="KW-0963">Cytoplasm</keyword>
<dbReference type="SUPFAM" id="SSF48371">
    <property type="entry name" value="ARM repeat"/>
    <property type="match status" value="1"/>
</dbReference>